<dbReference type="Proteomes" id="UP000266489">
    <property type="component" value="Unassembled WGS sequence"/>
</dbReference>
<dbReference type="EMBL" id="QXIU01000011">
    <property type="protein sequence ID" value="RIE15851.1"/>
    <property type="molecule type" value="Genomic_DNA"/>
</dbReference>
<evidence type="ECO:0000313" key="1">
    <source>
        <dbReference type="EMBL" id="RIE08169.1"/>
    </source>
</evidence>
<evidence type="ECO:0000313" key="4">
    <source>
        <dbReference type="Proteomes" id="UP000266489"/>
    </source>
</evidence>
<dbReference type="AlphaFoldDB" id="A0A398D3T8"/>
<dbReference type="OrthoDB" id="9941914at2"/>
<dbReference type="InterPro" id="IPR038495">
    <property type="entry name" value="ATPase_E_C"/>
</dbReference>
<organism evidence="1 3">
    <name type="scientific">Candidatus Cryosericum odellii</name>
    <dbReference type="NCBI Taxonomy" id="2290917"/>
    <lineage>
        <taxon>Bacteria</taxon>
        <taxon>Pseudomonadati</taxon>
        <taxon>Caldisericota/Cryosericota group</taxon>
        <taxon>Candidatus Cryosericota</taxon>
        <taxon>Candidatus Cryosericia</taxon>
        <taxon>Candidatus Cryosericales</taxon>
        <taxon>Candidatus Cryosericaceae</taxon>
        <taxon>Candidatus Cryosericum</taxon>
    </lineage>
</organism>
<gene>
    <name evidence="2" type="ORF">SMC5_00555</name>
    <name evidence="1" type="ORF">SMC6_04715</name>
</gene>
<dbReference type="Gene3D" id="3.30.2320.30">
    <property type="entry name" value="ATP synthase, E subunit, C-terminal"/>
    <property type="match status" value="1"/>
</dbReference>
<evidence type="ECO:0008006" key="5">
    <source>
        <dbReference type="Google" id="ProtNLM"/>
    </source>
</evidence>
<accession>A0A398D3T8</accession>
<evidence type="ECO:0000313" key="2">
    <source>
        <dbReference type="EMBL" id="RIE15851.1"/>
    </source>
</evidence>
<evidence type="ECO:0000313" key="3">
    <source>
        <dbReference type="Proteomes" id="UP000266260"/>
    </source>
</evidence>
<sequence length="192" mass="21197">MGTEELRAAVLQEANAEATALIDAAAAQASQLVNSQKRQLEEYANTQVAEHRAIRDREIATQAIALKIELRNVILKRKQELLEGLYQELEKKVRDDDGLYRAYLERAVEQIGQEIPVSIECRSQDESTITALLPKRGKWKGVHIDAVLADSNGGFIAHYAESELDLTLSAASTALREVTLVEAAQILFGGKK</sequence>
<proteinExistence type="predicted"/>
<dbReference type="SUPFAM" id="SSF160527">
    <property type="entry name" value="V-type ATPase subunit E-like"/>
    <property type="match status" value="1"/>
</dbReference>
<dbReference type="Proteomes" id="UP000266260">
    <property type="component" value="Unassembled WGS sequence"/>
</dbReference>
<reference evidence="3 4" key="1">
    <citation type="submission" date="2018-09" db="EMBL/GenBank/DDBJ databases">
        <title>Discovery and Ecogenomic Context for Candidatus Cryosericales, a Global Caldiserica Order Active in Thawing Permafrost.</title>
        <authorList>
            <person name="Martinez M.A."/>
            <person name="Woodcroft B.J."/>
            <person name="Ignacio Espinoza J.C."/>
            <person name="Zayed A."/>
            <person name="Singleton C.M."/>
            <person name="Boyd J."/>
            <person name="Li Y.-F."/>
            <person name="Purvine S."/>
            <person name="Maughan H."/>
            <person name="Hodgkins S.B."/>
            <person name="Anderson D."/>
            <person name="Sederholm M."/>
            <person name="Temperton B."/>
            <person name="Saleska S.R."/>
            <person name="Tyson G.W."/>
            <person name="Rich V.I."/>
        </authorList>
    </citation>
    <scope>NUCLEOTIDE SEQUENCE [LARGE SCALE GENOMIC DNA]</scope>
    <source>
        <strain evidence="2 4">SMC5</strain>
        <strain evidence="1 3">SMC6</strain>
    </source>
</reference>
<dbReference type="RefSeq" id="WP_119119169.1">
    <property type="nucleotide sequence ID" value="NZ_QXIT01000083.1"/>
</dbReference>
<name>A0A398D3T8_9BACT</name>
<keyword evidence="3" id="KW-1185">Reference proteome</keyword>
<accession>A0A398DZM8</accession>
<dbReference type="EMBL" id="QXIT01000083">
    <property type="protein sequence ID" value="RIE08169.1"/>
    <property type="molecule type" value="Genomic_DNA"/>
</dbReference>
<comment type="caution">
    <text evidence="1">The sequence shown here is derived from an EMBL/GenBank/DDBJ whole genome shotgun (WGS) entry which is preliminary data.</text>
</comment>
<protein>
    <recommendedName>
        <fullName evidence="5">V-type ATP synthase subunit E</fullName>
    </recommendedName>
</protein>